<keyword evidence="3" id="KW-1185">Reference proteome</keyword>
<protein>
    <submittedName>
        <fullName evidence="2">Uncharacterized protein</fullName>
    </submittedName>
</protein>
<proteinExistence type="predicted"/>
<dbReference type="OrthoDB" id="3176171at2759"/>
<reference evidence="2" key="1">
    <citation type="submission" date="2021-01" db="EMBL/GenBank/DDBJ databases">
        <authorList>
            <person name="Zahm M."/>
            <person name="Roques C."/>
            <person name="Cabau C."/>
            <person name="Klopp C."/>
            <person name="Donnadieu C."/>
            <person name="Jouanno E."/>
            <person name="Lampietro C."/>
            <person name="Louis A."/>
            <person name="Herpin A."/>
            <person name="Echchiki A."/>
            <person name="Berthelot C."/>
            <person name="Parey E."/>
            <person name="Roest-Crollius H."/>
            <person name="Braasch I."/>
            <person name="Postlethwait J."/>
            <person name="Bobe J."/>
            <person name="Montfort J."/>
            <person name="Bouchez O."/>
            <person name="Begum T."/>
            <person name="Mejri S."/>
            <person name="Adams A."/>
            <person name="Chen W.-J."/>
            <person name="Guiguen Y."/>
        </authorList>
    </citation>
    <scope>NUCLEOTIDE SEQUENCE</scope>
    <source>
        <tissue evidence="2">Blood</tissue>
    </source>
</reference>
<feature type="compositionally biased region" description="Basic and acidic residues" evidence="1">
    <location>
        <begin position="174"/>
        <end position="195"/>
    </location>
</feature>
<comment type="caution">
    <text evidence="2">The sequence shown here is derived from an EMBL/GenBank/DDBJ whole genome shotgun (WGS) entry which is preliminary data.</text>
</comment>
<dbReference type="PANTHER" id="PTHR40710:SF1">
    <property type="entry name" value="RIKEN CDNA E230025N22 GENE"/>
    <property type="match status" value="1"/>
</dbReference>
<evidence type="ECO:0000313" key="3">
    <source>
        <dbReference type="Proteomes" id="UP000829720"/>
    </source>
</evidence>
<accession>A0A8T3DPD8</accession>
<feature type="region of interest" description="Disordered" evidence="1">
    <location>
        <begin position="356"/>
        <end position="377"/>
    </location>
</feature>
<sequence>MAVLSFSTASNHKVGLLDEETPCALALAQRVRGLVACTVIGHYGIWCPQSAAREIREKIQELRSKMVSQAKCEEEDTQRLEELIRALQMVKDQDWEKRREQSKEIERRRKEYQTTCSLMGITGHTTDQQGDTERRIHLQNQLREEMEAHIKDGKVSVEKSQERLGRIQQLREALSEEEHRLTDAERKSGQSEHGTDQLSEVELEYTKAQNRRKRLMEEHHALIQEELAKLERELGKEKADGTDGELLKLRRERQVLVLQLEALHREKLEAERDIETQYHRHTQQLHTVREESLQVFRVFRQVLEEQREMVEDRYRTLLLEAIQDAVYLSAQNQQLQADNKQLRRALAQLKDSLSVRANPQEGAATPATVREPLPGQG</sequence>
<evidence type="ECO:0000313" key="2">
    <source>
        <dbReference type="EMBL" id="KAI1898462.1"/>
    </source>
</evidence>
<evidence type="ECO:0000256" key="1">
    <source>
        <dbReference type="SAM" id="MobiDB-lite"/>
    </source>
</evidence>
<gene>
    <name evidence="2" type="ORF">AGOR_G00072600</name>
</gene>
<feature type="region of interest" description="Disordered" evidence="1">
    <location>
        <begin position="174"/>
        <end position="199"/>
    </location>
</feature>
<organism evidence="2 3">
    <name type="scientific">Albula goreensis</name>
    <dbReference type="NCBI Taxonomy" id="1534307"/>
    <lineage>
        <taxon>Eukaryota</taxon>
        <taxon>Metazoa</taxon>
        <taxon>Chordata</taxon>
        <taxon>Craniata</taxon>
        <taxon>Vertebrata</taxon>
        <taxon>Euteleostomi</taxon>
        <taxon>Actinopterygii</taxon>
        <taxon>Neopterygii</taxon>
        <taxon>Teleostei</taxon>
        <taxon>Albuliformes</taxon>
        <taxon>Albulidae</taxon>
        <taxon>Albula</taxon>
    </lineage>
</organism>
<dbReference type="AlphaFoldDB" id="A0A8T3DPD8"/>
<dbReference type="PANTHER" id="PTHR40710">
    <property type="entry name" value="RIKEN CDNA E230025N22 GENE"/>
    <property type="match status" value="1"/>
</dbReference>
<dbReference type="EMBL" id="JAERUA010000006">
    <property type="protein sequence ID" value="KAI1898462.1"/>
    <property type="molecule type" value="Genomic_DNA"/>
</dbReference>
<dbReference type="Proteomes" id="UP000829720">
    <property type="component" value="Unassembled WGS sequence"/>
</dbReference>
<name>A0A8T3DPD8_9TELE</name>